<feature type="transmembrane region" description="Helical" evidence="1">
    <location>
        <begin position="138"/>
        <end position="163"/>
    </location>
</feature>
<accession>A0AB37UT45</accession>
<sequence>MKNHYEFDYTRNESSYTQASNYLFKPQRSRRTWREKGSIALLMAVASGLMIVDISIHNLVLSSLMFLTSIVLMLPKEANVLLLNFEKLQRKYGINIYTIIFLVVSTIFIIDFASAPASAQFMNNAETFFRNTAYFPGINAQVVGFIFAILRGLFLIYLGIALVRIVQAARNDEDWQILARTPIIVAVTVVIGDILAGLIVGGAGGGAA</sequence>
<keyword evidence="1" id="KW-0812">Transmembrane</keyword>
<proteinExistence type="predicted"/>
<feature type="transmembrane region" description="Helical" evidence="1">
    <location>
        <begin position="38"/>
        <end position="57"/>
    </location>
</feature>
<feature type="transmembrane region" description="Helical" evidence="1">
    <location>
        <begin position="94"/>
        <end position="118"/>
    </location>
</feature>
<gene>
    <name evidence="2" type="ORF">DSM107010_01190</name>
</gene>
<evidence type="ECO:0000313" key="3">
    <source>
        <dbReference type="Proteomes" id="UP000282574"/>
    </source>
</evidence>
<protein>
    <recommendedName>
        <fullName evidence="4">Yip1 domain-containing protein</fullName>
    </recommendedName>
</protein>
<dbReference type="AlphaFoldDB" id="A0AB37UT45"/>
<feature type="transmembrane region" description="Helical" evidence="1">
    <location>
        <begin position="63"/>
        <end position="82"/>
    </location>
</feature>
<evidence type="ECO:0000313" key="2">
    <source>
        <dbReference type="EMBL" id="RUT14573.1"/>
    </source>
</evidence>
<comment type="caution">
    <text evidence="2">The sequence shown here is derived from an EMBL/GenBank/DDBJ whole genome shotgun (WGS) entry which is preliminary data.</text>
</comment>
<name>A0AB37UT45_9CYAN</name>
<evidence type="ECO:0008006" key="4">
    <source>
        <dbReference type="Google" id="ProtNLM"/>
    </source>
</evidence>
<dbReference type="RefSeq" id="WP_106168026.1">
    <property type="nucleotide sequence ID" value="NZ_JAVKZF010000005.1"/>
</dbReference>
<dbReference type="EMBL" id="RSCK01000001">
    <property type="protein sequence ID" value="RUT14573.1"/>
    <property type="molecule type" value="Genomic_DNA"/>
</dbReference>
<reference evidence="2 3" key="1">
    <citation type="journal article" date="2019" name="Genome Biol. Evol.">
        <title>Day and night: Metabolic profiles and evolutionary relationships of six axenic non-marine cyanobacteria.</title>
        <authorList>
            <person name="Will S.E."/>
            <person name="Henke P."/>
            <person name="Boedeker C."/>
            <person name="Huang S."/>
            <person name="Brinkmann H."/>
            <person name="Rohde M."/>
            <person name="Jarek M."/>
            <person name="Friedl T."/>
            <person name="Seufert S."/>
            <person name="Schumacher M."/>
            <person name="Overmann J."/>
            <person name="Neumann-Schaal M."/>
            <person name="Petersen J."/>
        </authorList>
    </citation>
    <scope>NUCLEOTIDE SEQUENCE [LARGE SCALE GENOMIC DNA]</scope>
    <source>
        <strain evidence="2 3">SAG 39.79</strain>
    </source>
</reference>
<keyword evidence="3" id="KW-1185">Reference proteome</keyword>
<organism evidence="2 3">
    <name type="scientific">Chroococcidiopsis cubana SAG 39.79</name>
    <dbReference type="NCBI Taxonomy" id="388085"/>
    <lineage>
        <taxon>Bacteria</taxon>
        <taxon>Bacillati</taxon>
        <taxon>Cyanobacteriota</taxon>
        <taxon>Cyanophyceae</taxon>
        <taxon>Chroococcidiopsidales</taxon>
        <taxon>Chroococcidiopsidaceae</taxon>
        <taxon>Chroococcidiopsis</taxon>
    </lineage>
</organism>
<feature type="transmembrane region" description="Helical" evidence="1">
    <location>
        <begin position="183"/>
        <end position="203"/>
    </location>
</feature>
<evidence type="ECO:0000256" key="1">
    <source>
        <dbReference type="SAM" id="Phobius"/>
    </source>
</evidence>
<keyword evidence="1" id="KW-1133">Transmembrane helix</keyword>
<keyword evidence="1" id="KW-0472">Membrane</keyword>
<dbReference type="Proteomes" id="UP000282574">
    <property type="component" value="Unassembled WGS sequence"/>
</dbReference>